<protein>
    <submittedName>
        <fullName evidence="1">Uncharacterized protein</fullName>
    </submittedName>
</protein>
<organism evidence="1 2">
    <name type="scientific">Leucobacter viscericola</name>
    <dbReference type="NCBI Taxonomy" id="2714935"/>
    <lineage>
        <taxon>Bacteria</taxon>
        <taxon>Bacillati</taxon>
        <taxon>Actinomycetota</taxon>
        <taxon>Actinomycetes</taxon>
        <taxon>Micrococcales</taxon>
        <taxon>Microbacteriaceae</taxon>
        <taxon>Leucobacter</taxon>
    </lineage>
</organism>
<dbReference type="EMBL" id="CP049863">
    <property type="protein sequence ID" value="QIK64549.1"/>
    <property type="molecule type" value="Genomic_DNA"/>
</dbReference>
<evidence type="ECO:0000313" key="2">
    <source>
        <dbReference type="Proteomes" id="UP000502677"/>
    </source>
</evidence>
<reference evidence="1 2" key="1">
    <citation type="submission" date="2020-03" db="EMBL/GenBank/DDBJ databases">
        <title>Leucobacter sp. nov., isolated from beetles.</title>
        <authorList>
            <person name="Hyun D.-W."/>
            <person name="Bae J.-W."/>
        </authorList>
    </citation>
    <scope>NUCLEOTIDE SEQUENCE [LARGE SCALE GENOMIC DNA]</scope>
    <source>
        <strain evidence="1 2">HDW9C</strain>
    </source>
</reference>
<keyword evidence="2" id="KW-1185">Reference proteome</keyword>
<sequence>MEKFTASNGVELKTENNSTFARLMCRKADEIIGDRKWHPVGEAVTKGGRNGFSLESAMAKALREFFQHERDTELGRWRWPEYPEYVVRKLPDSNPETVIVINESYGPSYTFTRTESLPGGNVHSSAARAYFEAHPEPKPWHDAKPGEVWAVDIKEGNVLRNRTGFVVKVLREVNIIVFQDGSQEHLDVKSITAGRRIWPEVGA</sequence>
<dbReference type="AlphaFoldDB" id="A0A6G7XJE1"/>
<gene>
    <name evidence="1" type="ORF">G7068_16000</name>
</gene>
<accession>A0A6G7XJE1</accession>
<evidence type="ECO:0000313" key="1">
    <source>
        <dbReference type="EMBL" id="QIK64549.1"/>
    </source>
</evidence>
<dbReference type="RefSeq" id="WP_166292878.1">
    <property type="nucleotide sequence ID" value="NZ_CP049863.1"/>
</dbReference>
<dbReference type="Proteomes" id="UP000502677">
    <property type="component" value="Chromosome"/>
</dbReference>
<proteinExistence type="predicted"/>
<dbReference type="KEGG" id="lvi:G7068_16000"/>
<name>A0A6G7XJE1_9MICO</name>